<accession>A0A3Q3XB78</accession>
<dbReference type="Gene3D" id="3.30.70.141">
    <property type="entry name" value="Nucleoside diphosphate kinase-like domain"/>
    <property type="match status" value="1"/>
</dbReference>
<sequence>MSSGPIIAMTLARDNAIAHWKFIIGPINSVLARKTHPECLRAKYGISELQNALHGSESFHVAVREIKFMFPNSLIEPFLSACNQQWLTQH</sequence>
<dbReference type="GO" id="GO:1902176">
    <property type="term" value="P:negative regulation of oxidative stress-induced intrinsic apoptotic signaling pathway"/>
    <property type="evidence" value="ECO:0007669"/>
    <property type="project" value="TreeGrafter"/>
</dbReference>
<keyword evidence="11" id="KW-0131">Cell cycle</keyword>
<dbReference type="PANTHER" id="PTHR46161">
    <property type="entry name" value="NUCLEOSIDE DIPHOSPHATE KINASE"/>
    <property type="match status" value="1"/>
</dbReference>
<dbReference type="STRING" id="94237.ENSMMOP00000022914"/>
<evidence type="ECO:0000313" key="15">
    <source>
        <dbReference type="Proteomes" id="UP000261620"/>
    </source>
</evidence>
<dbReference type="PROSITE" id="PS51374">
    <property type="entry name" value="NDPK_LIKE"/>
    <property type="match status" value="1"/>
</dbReference>
<keyword evidence="10" id="KW-0539">Nucleus</keyword>
<dbReference type="InterPro" id="IPR036850">
    <property type="entry name" value="NDK-like_dom_sf"/>
</dbReference>
<dbReference type="GO" id="GO:0003341">
    <property type="term" value="P:cilium movement"/>
    <property type="evidence" value="ECO:0007669"/>
    <property type="project" value="TreeGrafter"/>
</dbReference>
<protein>
    <recommendedName>
        <fullName evidence="7">Nucleoside diphosphate kinase B</fullName>
    </recommendedName>
</protein>
<dbReference type="InterPro" id="IPR034907">
    <property type="entry name" value="NDK-like_dom"/>
</dbReference>
<evidence type="ECO:0000256" key="7">
    <source>
        <dbReference type="ARBA" id="ARBA00013499"/>
    </source>
</evidence>
<evidence type="ECO:0000256" key="9">
    <source>
        <dbReference type="ARBA" id="ARBA00022723"/>
    </source>
</evidence>
<dbReference type="AlphaFoldDB" id="A0A3Q3XB78"/>
<evidence type="ECO:0000313" key="14">
    <source>
        <dbReference type="Ensembl" id="ENSMMOP00000022914.1"/>
    </source>
</evidence>
<comment type="similarity">
    <text evidence="6 12">Belongs to the NDK family.</text>
</comment>
<evidence type="ECO:0000256" key="4">
    <source>
        <dbReference type="ARBA" id="ARBA00004496"/>
    </source>
</evidence>
<evidence type="ECO:0000259" key="13">
    <source>
        <dbReference type="SMART" id="SM00562"/>
    </source>
</evidence>
<evidence type="ECO:0000256" key="5">
    <source>
        <dbReference type="ARBA" id="ARBA00004510"/>
    </source>
</evidence>
<keyword evidence="9" id="KW-0479">Metal-binding</keyword>
<dbReference type="OMA" id="HENAFFY"/>
<dbReference type="PANTHER" id="PTHR46161:SF1">
    <property type="entry name" value="NUCLEOSIDE DIPHOSPHATE KINASE HOMOLOG 5"/>
    <property type="match status" value="1"/>
</dbReference>
<dbReference type="Pfam" id="PF00334">
    <property type="entry name" value="NDK"/>
    <property type="match status" value="1"/>
</dbReference>
<reference evidence="14" key="2">
    <citation type="submission" date="2025-09" db="UniProtKB">
        <authorList>
            <consortium name="Ensembl"/>
        </authorList>
    </citation>
    <scope>IDENTIFICATION</scope>
</reference>
<proteinExistence type="inferred from homology"/>
<evidence type="ECO:0000256" key="11">
    <source>
        <dbReference type="ARBA" id="ARBA00023306"/>
    </source>
</evidence>
<dbReference type="GO" id="GO:0005737">
    <property type="term" value="C:cytoplasm"/>
    <property type="evidence" value="ECO:0007669"/>
    <property type="project" value="UniProtKB-SubCell"/>
</dbReference>
<dbReference type="GO" id="GO:0001726">
    <property type="term" value="C:ruffle"/>
    <property type="evidence" value="ECO:0007669"/>
    <property type="project" value="UniProtKB-SubCell"/>
</dbReference>
<evidence type="ECO:0000256" key="3">
    <source>
        <dbReference type="ARBA" id="ARBA00004466"/>
    </source>
</evidence>
<keyword evidence="15" id="KW-1185">Reference proteome</keyword>
<dbReference type="GO" id="GO:0005634">
    <property type="term" value="C:nucleus"/>
    <property type="evidence" value="ECO:0007669"/>
    <property type="project" value="UniProtKB-SubCell"/>
</dbReference>
<dbReference type="GO" id="GO:0030027">
    <property type="term" value="C:lamellipodium"/>
    <property type="evidence" value="ECO:0007669"/>
    <property type="project" value="UniProtKB-SubCell"/>
</dbReference>
<organism evidence="14 15">
    <name type="scientific">Mola mola</name>
    <name type="common">Ocean sunfish</name>
    <name type="synonym">Tetraodon mola</name>
    <dbReference type="NCBI Taxonomy" id="94237"/>
    <lineage>
        <taxon>Eukaryota</taxon>
        <taxon>Metazoa</taxon>
        <taxon>Chordata</taxon>
        <taxon>Craniata</taxon>
        <taxon>Vertebrata</taxon>
        <taxon>Euteleostomi</taxon>
        <taxon>Actinopterygii</taxon>
        <taxon>Neopterygii</taxon>
        <taxon>Teleostei</taxon>
        <taxon>Neoteleostei</taxon>
        <taxon>Acanthomorphata</taxon>
        <taxon>Eupercaria</taxon>
        <taxon>Tetraodontiformes</taxon>
        <taxon>Molidae</taxon>
        <taxon>Mola</taxon>
    </lineage>
</organism>
<comment type="subcellular location">
    <subcellularLocation>
        <location evidence="5">Cell projection</location>
        <location evidence="5">Lamellipodium</location>
    </subcellularLocation>
    <subcellularLocation>
        <location evidence="3">Cell projection</location>
        <location evidence="3">Ruffle</location>
    </subcellularLocation>
    <subcellularLocation>
        <location evidence="4">Cytoplasm</location>
    </subcellularLocation>
    <subcellularLocation>
        <location evidence="2">Nucleus</location>
    </subcellularLocation>
</comment>
<dbReference type="Proteomes" id="UP000261620">
    <property type="component" value="Unplaced"/>
</dbReference>
<reference evidence="14" key="1">
    <citation type="submission" date="2025-08" db="UniProtKB">
        <authorList>
            <consortium name="Ensembl"/>
        </authorList>
    </citation>
    <scope>IDENTIFICATION</scope>
</reference>
<dbReference type="SUPFAM" id="SSF54919">
    <property type="entry name" value="Nucleoside diphosphate kinase, NDK"/>
    <property type="match status" value="1"/>
</dbReference>
<dbReference type="SMART" id="SM00562">
    <property type="entry name" value="NDK"/>
    <property type="match status" value="1"/>
</dbReference>
<dbReference type="GO" id="GO:0005929">
    <property type="term" value="C:cilium"/>
    <property type="evidence" value="ECO:0007669"/>
    <property type="project" value="TreeGrafter"/>
</dbReference>
<evidence type="ECO:0000256" key="10">
    <source>
        <dbReference type="ARBA" id="ARBA00023242"/>
    </source>
</evidence>
<comment type="caution">
    <text evidence="12">Lacks conserved residue(s) required for the propagation of feature annotation.</text>
</comment>
<dbReference type="Ensembl" id="ENSMMOT00000023295.1">
    <property type="protein sequence ID" value="ENSMMOP00000022914.1"/>
    <property type="gene ID" value="ENSMMOG00000017426.1"/>
</dbReference>
<comment type="function">
    <text evidence="1">Major role in the synthesis of nucleoside triphosphates other than ATP.</text>
</comment>
<evidence type="ECO:0000256" key="1">
    <source>
        <dbReference type="ARBA" id="ARBA00003465"/>
    </source>
</evidence>
<evidence type="ECO:0000256" key="8">
    <source>
        <dbReference type="ARBA" id="ARBA00022490"/>
    </source>
</evidence>
<feature type="domain" description="Nucleoside diphosphate kinase-like" evidence="13">
    <location>
        <begin position="1"/>
        <end position="77"/>
    </location>
</feature>
<evidence type="ECO:0000256" key="6">
    <source>
        <dbReference type="ARBA" id="ARBA00008142"/>
    </source>
</evidence>
<evidence type="ECO:0000256" key="12">
    <source>
        <dbReference type="PROSITE-ProRule" id="PRU00706"/>
    </source>
</evidence>
<name>A0A3Q3XB78_MOLML</name>
<keyword evidence="8" id="KW-0963">Cytoplasm</keyword>
<dbReference type="GO" id="GO:0046872">
    <property type="term" value="F:metal ion binding"/>
    <property type="evidence" value="ECO:0007669"/>
    <property type="project" value="UniProtKB-KW"/>
</dbReference>
<evidence type="ECO:0000256" key="2">
    <source>
        <dbReference type="ARBA" id="ARBA00004123"/>
    </source>
</evidence>